<dbReference type="AlphaFoldDB" id="A0A0F8ZKW8"/>
<dbReference type="EMBL" id="LAZR01047334">
    <property type="protein sequence ID" value="KKK94458.1"/>
    <property type="molecule type" value="Genomic_DNA"/>
</dbReference>
<evidence type="ECO:0000256" key="1">
    <source>
        <dbReference type="SAM" id="Coils"/>
    </source>
</evidence>
<feature type="coiled-coil region" evidence="1">
    <location>
        <begin position="30"/>
        <end position="64"/>
    </location>
</feature>
<gene>
    <name evidence="2" type="ORF">LCGC14_2682650</name>
</gene>
<organism evidence="2">
    <name type="scientific">marine sediment metagenome</name>
    <dbReference type="NCBI Taxonomy" id="412755"/>
    <lineage>
        <taxon>unclassified sequences</taxon>
        <taxon>metagenomes</taxon>
        <taxon>ecological metagenomes</taxon>
    </lineage>
</organism>
<evidence type="ECO:0000313" key="2">
    <source>
        <dbReference type="EMBL" id="KKK94458.1"/>
    </source>
</evidence>
<protein>
    <submittedName>
        <fullName evidence="2">Uncharacterized protein</fullName>
    </submittedName>
</protein>
<keyword evidence="1" id="KW-0175">Coiled coil</keyword>
<accession>A0A0F8ZKW8</accession>
<comment type="caution">
    <text evidence="2">The sequence shown here is derived from an EMBL/GenBank/DDBJ whole genome shotgun (WGS) entry which is preliminary data.</text>
</comment>
<reference evidence="2" key="1">
    <citation type="journal article" date="2015" name="Nature">
        <title>Complex archaea that bridge the gap between prokaryotes and eukaryotes.</title>
        <authorList>
            <person name="Spang A."/>
            <person name="Saw J.H."/>
            <person name="Jorgensen S.L."/>
            <person name="Zaremba-Niedzwiedzka K."/>
            <person name="Martijn J."/>
            <person name="Lind A.E."/>
            <person name="van Eijk R."/>
            <person name="Schleper C."/>
            <person name="Guy L."/>
            <person name="Ettema T.J."/>
        </authorList>
    </citation>
    <scope>NUCLEOTIDE SEQUENCE</scope>
</reference>
<sequence length="69" mass="8240">MKSEILIELEENTKEIGLLIAKQKFTVGDAQRFLERYANYSRKMEQLTESRDKWKNKYDTLKGRKANNE</sequence>
<name>A0A0F8ZKW8_9ZZZZ</name>
<proteinExistence type="predicted"/>